<sequence length="456" mass="48971">MSAEDRPSPVTPRRRVRRWEWAGLVGLGVAVSLVLTLSAFDHADDEPDVPAGAAPVVNPYEDARRAGAQALLDEWAAAVRTGNTDALPALFDPRADPGFLESEIRRANNAAGVPFGEFAYDIGAEPETPVASATADELGASDVWAPTVYLRYSIAGADAQSTRKPVALLLARHGDEWKLVSDTGVPGSDRETWRGPWDFGPVTVRRVDGEEGRPSFVLGPATQAQMIDLLASEVGDAVTHVTDVWGEDWSRRAVVMVAGSQEEFSSLVGSDHSGTDIAAVAVSDAVDRRSRTASGQRIVFSPEAAGRLTYLTRVSVLRHELTHVAARPVTEDGSPMWMLEGYADYVGYRGIEAQFGQLAPTLAAEVAKSGPPSSLPVDRDFRGGGDTARLAYESSWSLATFIAAQYGEDRLGALYRDLARGPVPEAELDRRIRGVLGVGTDDLVHAWGVWVKEQLS</sequence>
<dbReference type="InterPro" id="IPR039568">
    <property type="entry name" value="Peptidase_MA-like_dom"/>
</dbReference>
<gene>
    <name evidence="3" type="ORF">ABEU20_000801</name>
</gene>
<keyword evidence="1" id="KW-0472">Membrane</keyword>
<dbReference type="RefSeq" id="WP_420162819.1">
    <property type="nucleotide sequence ID" value="NZ_JBDLNV010000001.1"/>
</dbReference>
<keyword evidence="1" id="KW-1133">Transmembrane helix</keyword>
<accession>A0ABW9FAZ2</accession>
<comment type="caution">
    <text evidence="3">The sequence shown here is derived from an EMBL/GenBank/DDBJ whole genome shotgun (WGS) entry which is preliminary data.</text>
</comment>
<evidence type="ECO:0000259" key="2">
    <source>
        <dbReference type="Pfam" id="PF13485"/>
    </source>
</evidence>
<feature type="domain" description="Peptidase MA-like" evidence="2">
    <location>
        <begin position="317"/>
        <end position="452"/>
    </location>
</feature>
<proteinExistence type="predicted"/>
<feature type="transmembrane region" description="Helical" evidence="1">
    <location>
        <begin position="21"/>
        <end position="40"/>
    </location>
</feature>
<name>A0ABW9FAZ2_9NOCA</name>
<dbReference type="Proteomes" id="UP001629745">
    <property type="component" value="Unassembled WGS sequence"/>
</dbReference>
<organism evidence="3 4">
    <name type="scientific">Rhodococcus parequi</name>
    <dbReference type="NCBI Taxonomy" id="3137122"/>
    <lineage>
        <taxon>Bacteria</taxon>
        <taxon>Bacillati</taxon>
        <taxon>Actinomycetota</taxon>
        <taxon>Actinomycetes</taxon>
        <taxon>Mycobacteriales</taxon>
        <taxon>Nocardiaceae</taxon>
        <taxon>Rhodococcus</taxon>
    </lineage>
</organism>
<evidence type="ECO:0000313" key="4">
    <source>
        <dbReference type="Proteomes" id="UP001629745"/>
    </source>
</evidence>
<dbReference type="Pfam" id="PF13485">
    <property type="entry name" value="Peptidase_MA_2"/>
    <property type="match status" value="1"/>
</dbReference>
<keyword evidence="1" id="KW-0812">Transmembrane</keyword>
<reference evidence="3 4" key="1">
    <citation type="submission" date="2023-11" db="EMBL/GenBank/DDBJ databases">
        <authorList>
            <person name="Val-Calvo J."/>
            <person name="Scortti M."/>
            <person name="Vazquez-Boland J."/>
        </authorList>
    </citation>
    <scope>NUCLEOTIDE SEQUENCE [LARGE SCALE GENOMIC DNA]</scope>
    <source>
        <strain evidence="3 4">PAM 2766</strain>
    </source>
</reference>
<evidence type="ECO:0000313" key="3">
    <source>
        <dbReference type="EMBL" id="MFM1722248.1"/>
    </source>
</evidence>
<dbReference type="EMBL" id="JBDLNV010000001">
    <property type="protein sequence ID" value="MFM1722248.1"/>
    <property type="molecule type" value="Genomic_DNA"/>
</dbReference>
<keyword evidence="4" id="KW-1185">Reference proteome</keyword>
<evidence type="ECO:0000256" key="1">
    <source>
        <dbReference type="SAM" id="Phobius"/>
    </source>
</evidence>
<protein>
    <recommendedName>
        <fullName evidence="2">Peptidase MA-like domain-containing protein</fullName>
    </recommendedName>
</protein>